<keyword evidence="2" id="KW-1185">Reference proteome</keyword>
<evidence type="ECO:0000313" key="1">
    <source>
        <dbReference type="EMBL" id="QDU91566.1"/>
    </source>
</evidence>
<dbReference type="AlphaFoldDB" id="A0A518DJE7"/>
<gene>
    <name evidence="1" type="ORF">Pla175_49950</name>
</gene>
<evidence type="ECO:0008006" key="3">
    <source>
        <dbReference type="Google" id="ProtNLM"/>
    </source>
</evidence>
<organism evidence="1 2">
    <name type="scientific">Pirellulimonas nuda</name>
    <dbReference type="NCBI Taxonomy" id="2528009"/>
    <lineage>
        <taxon>Bacteria</taxon>
        <taxon>Pseudomonadati</taxon>
        <taxon>Planctomycetota</taxon>
        <taxon>Planctomycetia</taxon>
        <taxon>Pirellulales</taxon>
        <taxon>Lacipirellulaceae</taxon>
        <taxon>Pirellulimonas</taxon>
    </lineage>
</organism>
<name>A0A518DJE7_9BACT</name>
<sequence>MTARWIFFGVALVALSARHGGAHCTPIEMLVVDEQVTLSGGLVAPGLAGRVYGESDPECQPFPGDAVWLSDIPGVDLTGLAPGAGLFYEPLAMPDYSQPGAPQRMLWHWDPLDQQVDDNPEGASLRVLSTRLFGDVTFDQHGLLSESGQVQALEPLASDLGRHVHPFYYVLAGAGEFPSGVYGWFGRFTSPGVAPSEPLLMLMNFDQDAGGLLAAAAAINTAALAPLPGDYNRDGAVDAEDLAKWRADFGLTGVQGADGNGDGVVDAADYTVWRDHWAPAAGQAAAVATPEPTSLLLLVAGMLVAGLVGRGGASTTTR</sequence>
<dbReference type="GO" id="GO:0000272">
    <property type="term" value="P:polysaccharide catabolic process"/>
    <property type="evidence" value="ECO:0007669"/>
    <property type="project" value="InterPro"/>
</dbReference>
<dbReference type="PROSITE" id="PS00018">
    <property type="entry name" value="EF_HAND_1"/>
    <property type="match status" value="1"/>
</dbReference>
<dbReference type="InterPro" id="IPR018247">
    <property type="entry name" value="EF_Hand_1_Ca_BS"/>
</dbReference>
<dbReference type="OrthoDB" id="281927at2"/>
<dbReference type="RefSeq" id="WP_145291737.1">
    <property type="nucleotide sequence ID" value="NZ_CP036291.1"/>
</dbReference>
<accession>A0A518DJE7</accession>
<dbReference type="InterPro" id="IPR036439">
    <property type="entry name" value="Dockerin_dom_sf"/>
</dbReference>
<dbReference type="Gene3D" id="1.10.1330.10">
    <property type="entry name" value="Dockerin domain"/>
    <property type="match status" value="1"/>
</dbReference>
<protein>
    <recommendedName>
        <fullName evidence="3">PEP-CTERM protein-sorting domain-containing protein</fullName>
    </recommendedName>
</protein>
<dbReference type="CDD" id="cd14256">
    <property type="entry name" value="Dockerin_I"/>
    <property type="match status" value="1"/>
</dbReference>
<dbReference type="Proteomes" id="UP000317429">
    <property type="component" value="Chromosome"/>
</dbReference>
<dbReference type="KEGG" id="pnd:Pla175_49950"/>
<dbReference type="EMBL" id="CP036291">
    <property type="protein sequence ID" value="QDU91566.1"/>
    <property type="molecule type" value="Genomic_DNA"/>
</dbReference>
<dbReference type="SUPFAM" id="SSF63446">
    <property type="entry name" value="Type I dockerin domain"/>
    <property type="match status" value="1"/>
</dbReference>
<proteinExistence type="predicted"/>
<evidence type="ECO:0000313" key="2">
    <source>
        <dbReference type="Proteomes" id="UP000317429"/>
    </source>
</evidence>
<reference evidence="1 2" key="1">
    <citation type="submission" date="2019-02" db="EMBL/GenBank/DDBJ databases">
        <title>Deep-cultivation of Planctomycetes and their phenomic and genomic characterization uncovers novel biology.</title>
        <authorList>
            <person name="Wiegand S."/>
            <person name="Jogler M."/>
            <person name="Boedeker C."/>
            <person name="Pinto D."/>
            <person name="Vollmers J."/>
            <person name="Rivas-Marin E."/>
            <person name="Kohn T."/>
            <person name="Peeters S.H."/>
            <person name="Heuer A."/>
            <person name="Rast P."/>
            <person name="Oberbeckmann S."/>
            <person name="Bunk B."/>
            <person name="Jeske O."/>
            <person name="Meyerdierks A."/>
            <person name="Storesund J.E."/>
            <person name="Kallscheuer N."/>
            <person name="Luecker S."/>
            <person name="Lage O.M."/>
            <person name="Pohl T."/>
            <person name="Merkel B.J."/>
            <person name="Hornburger P."/>
            <person name="Mueller R.-W."/>
            <person name="Bruemmer F."/>
            <person name="Labrenz M."/>
            <person name="Spormann A.M."/>
            <person name="Op den Camp H."/>
            <person name="Overmann J."/>
            <person name="Amann R."/>
            <person name="Jetten M.S.M."/>
            <person name="Mascher T."/>
            <person name="Medema M.H."/>
            <person name="Devos D.P."/>
            <person name="Kaster A.-K."/>
            <person name="Ovreas L."/>
            <person name="Rohde M."/>
            <person name="Galperin M.Y."/>
            <person name="Jogler C."/>
        </authorList>
    </citation>
    <scope>NUCLEOTIDE SEQUENCE [LARGE SCALE GENOMIC DNA]</scope>
    <source>
        <strain evidence="1 2">Pla175</strain>
    </source>
</reference>